<protein>
    <submittedName>
        <fullName evidence="10">Rhamnulokinase</fullName>
        <ecNumber evidence="10">2.7.1.5</ecNumber>
    </submittedName>
</protein>
<evidence type="ECO:0000256" key="1">
    <source>
        <dbReference type="ARBA" id="ARBA00009156"/>
    </source>
</evidence>
<sequence>MTAFAAVDLGASSGRVMVGRPADGGIELTEVHRFPNQPVRTDGRLRWDIAALYRGVLDGLRAAGPVSSIGIDSWAVDYGLLDAGGALVANPVHYRDARTDAAIERVLAAIPLPELYANTGIQFLPFNTLFQLAADPPPPTAARALLVPDLIAHWLTGVPGTEETNASTTAMLDPRTRQWSREVADRAGVDVGLFPPLRRPGDPAGVLRPEIGLGAVPVRAVGSHDTASAVVGVPAEGEDFAYISSGTWSLVGVELDAPLLSEDARQAGFTNEAGVDGTTRFLRNVTGLWILQECQRVWGCRDTARLVREAAELPRGPVVDVDDARFLPPGDMPSRIAGACRETGQPVPGTPAEVTRCVLDSLAEAYRRAIDDAVRITGRRVEVVHVVGGGAQNELLCQLTADACRRPVVAGPVEATALGNVLVQARAHGVVSGGLADLRAVLRRGRQLRTHLPR</sequence>
<dbReference type="GO" id="GO:0004370">
    <property type="term" value="F:glycerol kinase activity"/>
    <property type="evidence" value="ECO:0007669"/>
    <property type="project" value="TreeGrafter"/>
</dbReference>
<keyword evidence="2 10" id="KW-0808">Transferase</keyword>
<dbReference type="SUPFAM" id="SSF53067">
    <property type="entry name" value="Actin-like ATPase domain"/>
    <property type="match status" value="2"/>
</dbReference>
<dbReference type="InterPro" id="IPR013449">
    <property type="entry name" value="Rhamnulokinase"/>
</dbReference>
<evidence type="ECO:0000256" key="5">
    <source>
        <dbReference type="ARBA" id="ARBA00022840"/>
    </source>
</evidence>
<feature type="domain" description="Carbohydrate kinase FGGY N-terminal" evidence="8">
    <location>
        <begin position="7"/>
        <end position="232"/>
    </location>
</feature>
<evidence type="ECO:0000256" key="2">
    <source>
        <dbReference type="ARBA" id="ARBA00022679"/>
    </source>
</evidence>
<comment type="caution">
    <text evidence="10">The sequence shown here is derived from an EMBL/GenBank/DDBJ whole genome shotgun (WGS) entry which is preliminary data.</text>
</comment>
<dbReference type="GO" id="GO:0008993">
    <property type="term" value="F:rhamnulokinase activity"/>
    <property type="evidence" value="ECO:0007669"/>
    <property type="project" value="UniProtKB-EC"/>
</dbReference>
<dbReference type="EC" id="2.7.1.5" evidence="10"/>
<evidence type="ECO:0000256" key="7">
    <source>
        <dbReference type="ARBA" id="ARBA00023308"/>
    </source>
</evidence>
<evidence type="ECO:0000256" key="4">
    <source>
        <dbReference type="ARBA" id="ARBA00022777"/>
    </source>
</evidence>
<comment type="similarity">
    <text evidence="1">Belongs to the FGGY kinase family.</text>
</comment>
<keyword evidence="5" id="KW-0067">ATP-binding</keyword>
<dbReference type="CDD" id="cd07771">
    <property type="entry name" value="ASKHA_NBD_FGGY_RhaB-like"/>
    <property type="match status" value="1"/>
</dbReference>
<dbReference type="RefSeq" id="WP_179721515.1">
    <property type="nucleotide sequence ID" value="NZ_BAABFH010000001.1"/>
</dbReference>
<dbReference type="GO" id="GO:0006071">
    <property type="term" value="P:glycerol metabolic process"/>
    <property type="evidence" value="ECO:0007669"/>
    <property type="project" value="TreeGrafter"/>
</dbReference>
<evidence type="ECO:0000259" key="8">
    <source>
        <dbReference type="Pfam" id="PF00370"/>
    </source>
</evidence>
<dbReference type="GO" id="GO:0019301">
    <property type="term" value="P:rhamnose catabolic process"/>
    <property type="evidence" value="ECO:0007669"/>
    <property type="project" value="InterPro"/>
</dbReference>
<evidence type="ECO:0000313" key="10">
    <source>
        <dbReference type="EMBL" id="NYI84404.1"/>
    </source>
</evidence>
<keyword evidence="3" id="KW-0547">Nucleotide-binding</keyword>
<dbReference type="Pfam" id="PF02782">
    <property type="entry name" value="FGGY_C"/>
    <property type="match status" value="1"/>
</dbReference>
<dbReference type="PANTHER" id="PTHR10196:SF93">
    <property type="entry name" value="L-RHAMNULOKINASE"/>
    <property type="match status" value="1"/>
</dbReference>
<dbReference type="InterPro" id="IPR018484">
    <property type="entry name" value="FGGY_N"/>
</dbReference>
<dbReference type="InterPro" id="IPR043129">
    <property type="entry name" value="ATPase_NBD"/>
</dbReference>
<proteinExistence type="inferred from homology"/>
<name>A0A853AID2_9PSEU</name>
<keyword evidence="7" id="KW-0684">Rhamnose metabolism</keyword>
<dbReference type="InterPro" id="IPR018485">
    <property type="entry name" value="FGGY_C"/>
</dbReference>
<keyword evidence="11" id="KW-1185">Reference proteome</keyword>
<dbReference type="AlphaFoldDB" id="A0A853AID2"/>
<evidence type="ECO:0000256" key="6">
    <source>
        <dbReference type="ARBA" id="ARBA00023157"/>
    </source>
</evidence>
<keyword evidence="6" id="KW-1015">Disulfide bond</keyword>
<dbReference type="GO" id="GO:0005829">
    <property type="term" value="C:cytosol"/>
    <property type="evidence" value="ECO:0007669"/>
    <property type="project" value="TreeGrafter"/>
</dbReference>
<gene>
    <name evidence="10" type="ORF">HNR68_003034</name>
</gene>
<keyword evidence="4 10" id="KW-0418">Kinase</keyword>
<dbReference type="Pfam" id="PF00370">
    <property type="entry name" value="FGGY_N"/>
    <property type="match status" value="1"/>
</dbReference>
<evidence type="ECO:0000259" key="9">
    <source>
        <dbReference type="Pfam" id="PF02782"/>
    </source>
</evidence>
<dbReference type="EMBL" id="JACCFJ010000001">
    <property type="protein sequence ID" value="NYI84404.1"/>
    <property type="molecule type" value="Genomic_DNA"/>
</dbReference>
<dbReference type="PANTHER" id="PTHR10196">
    <property type="entry name" value="SUGAR KINASE"/>
    <property type="match status" value="1"/>
</dbReference>
<dbReference type="Proteomes" id="UP000587002">
    <property type="component" value="Unassembled WGS sequence"/>
</dbReference>
<organism evidence="10 11">
    <name type="scientific">Saccharopolyspora hordei</name>
    <dbReference type="NCBI Taxonomy" id="1838"/>
    <lineage>
        <taxon>Bacteria</taxon>
        <taxon>Bacillati</taxon>
        <taxon>Actinomycetota</taxon>
        <taxon>Actinomycetes</taxon>
        <taxon>Pseudonocardiales</taxon>
        <taxon>Pseudonocardiaceae</taxon>
        <taxon>Saccharopolyspora</taxon>
    </lineage>
</organism>
<reference evidence="10 11" key="1">
    <citation type="submission" date="2020-07" db="EMBL/GenBank/DDBJ databases">
        <title>Sequencing the genomes of 1000 actinobacteria strains.</title>
        <authorList>
            <person name="Klenk H.-P."/>
        </authorList>
    </citation>
    <scope>NUCLEOTIDE SEQUENCE [LARGE SCALE GENOMIC DNA]</scope>
    <source>
        <strain evidence="10 11">DSM 44065</strain>
    </source>
</reference>
<dbReference type="GO" id="GO:0005524">
    <property type="term" value="F:ATP binding"/>
    <property type="evidence" value="ECO:0007669"/>
    <property type="project" value="UniProtKB-KW"/>
</dbReference>
<accession>A0A853AID2</accession>
<dbReference type="Gene3D" id="3.30.420.40">
    <property type="match status" value="2"/>
</dbReference>
<evidence type="ECO:0000256" key="3">
    <source>
        <dbReference type="ARBA" id="ARBA00022741"/>
    </source>
</evidence>
<feature type="domain" description="Carbohydrate kinase FGGY C-terminal" evidence="9">
    <location>
        <begin position="241"/>
        <end position="427"/>
    </location>
</feature>
<evidence type="ECO:0000313" key="11">
    <source>
        <dbReference type="Proteomes" id="UP000587002"/>
    </source>
</evidence>